<gene>
    <name evidence="9" type="ORF">CSC94_05740</name>
</gene>
<dbReference type="PROSITE" id="PS51918">
    <property type="entry name" value="RADICAL_SAM"/>
    <property type="match status" value="1"/>
</dbReference>
<dbReference type="Gene3D" id="3.40.50.280">
    <property type="entry name" value="Cobalamin-binding domain"/>
    <property type="match status" value="1"/>
</dbReference>
<evidence type="ECO:0000313" key="9">
    <source>
        <dbReference type="EMBL" id="PHP68416.1"/>
    </source>
</evidence>
<comment type="caution">
    <text evidence="9">The sequence shown here is derived from an EMBL/GenBank/DDBJ whole genome shotgun (WGS) entry which is preliminary data.</text>
</comment>
<dbReference type="CDD" id="cd01335">
    <property type="entry name" value="Radical_SAM"/>
    <property type="match status" value="1"/>
</dbReference>
<keyword evidence="10" id="KW-1185">Reference proteome</keyword>
<dbReference type="InterPro" id="IPR051198">
    <property type="entry name" value="BchE-like"/>
</dbReference>
<dbReference type="SFLD" id="SFLDG01123">
    <property type="entry name" value="methyltransferase_(Class_B)"/>
    <property type="match status" value="1"/>
</dbReference>
<evidence type="ECO:0000256" key="1">
    <source>
        <dbReference type="ARBA" id="ARBA00001966"/>
    </source>
</evidence>
<dbReference type="Gene3D" id="3.80.30.20">
    <property type="entry name" value="tm_1862 like domain"/>
    <property type="match status" value="1"/>
</dbReference>
<keyword evidence="4" id="KW-0949">S-adenosyl-L-methionine</keyword>
<dbReference type="Proteomes" id="UP000221168">
    <property type="component" value="Unassembled WGS sequence"/>
</dbReference>
<accession>A0A2G1QSA1</accession>
<dbReference type="InterPro" id="IPR007197">
    <property type="entry name" value="rSAM"/>
</dbReference>
<dbReference type="InterPro" id="IPR006638">
    <property type="entry name" value="Elp3/MiaA/NifB-like_rSAM"/>
</dbReference>
<keyword evidence="5" id="KW-0479">Metal-binding</keyword>
<name>A0A2G1QSA1_9HYPH</name>
<reference evidence="9 10" key="1">
    <citation type="submission" date="2017-10" db="EMBL/GenBank/DDBJ databases">
        <title>Sedimentibacterium mangrovi gen. nov., sp. nov., a novel member of family Phyllobacteriacea isolated from mangrove sediment.</title>
        <authorList>
            <person name="Liao H."/>
            <person name="Tian Y."/>
        </authorList>
    </citation>
    <scope>NUCLEOTIDE SEQUENCE [LARGE SCALE GENOMIC DNA]</scope>
    <source>
        <strain evidence="9 10">X9-2-2</strain>
    </source>
</reference>
<evidence type="ECO:0000256" key="3">
    <source>
        <dbReference type="ARBA" id="ARBA00022679"/>
    </source>
</evidence>
<keyword evidence="3" id="KW-0808">Transferase</keyword>
<dbReference type="OrthoDB" id="9801424at2"/>
<dbReference type="SFLD" id="SFLDS00029">
    <property type="entry name" value="Radical_SAM"/>
    <property type="match status" value="1"/>
</dbReference>
<evidence type="ECO:0000313" key="10">
    <source>
        <dbReference type="Proteomes" id="UP000221168"/>
    </source>
</evidence>
<dbReference type="PANTHER" id="PTHR43409">
    <property type="entry name" value="ANAEROBIC MAGNESIUM-PROTOPORPHYRIN IX MONOMETHYL ESTER CYCLASE-RELATED"/>
    <property type="match status" value="1"/>
</dbReference>
<dbReference type="InterPro" id="IPR058240">
    <property type="entry name" value="rSAM_sf"/>
</dbReference>
<dbReference type="GO" id="GO:0005829">
    <property type="term" value="C:cytosol"/>
    <property type="evidence" value="ECO:0007669"/>
    <property type="project" value="TreeGrafter"/>
</dbReference>
<evidence type="ECO:0000256" key="6">
    <source>
        <dbReference type="ARBA" id="ARBA00023004"/>
    </source>
</evidence>
<dbReference type="InterPro" id="IPR034466">
    <property type="entry name" value="Methyltransferase_Class_B"/>
</dbReference>
<comment type="cofactor">
    <cofactor evidence="1">
        <name>[4Fe-4S] cluster</name>
        <dbReference type="ChEBI" id="CHEBI:49883"/>
    </cofactor>
</comment>
<dbReference type="SUPFAM" id="SSF102114">
    <property type="entry name" value="Radical SAM enzymes"/>
    <property type="match status" value="1"/>
</dbReference>
<dbReference type="EMBL" id="PDVP01000002">
    <property type="protein sequence ID" value="PHP68416.1"/>
    <property type="molecule type" value="Genomic_DNA"/>
</dbReference>
<protein>
    <submittedName>
        <fullName evidence="9">B12-binding domain-containing radical SAM protein</fullName>
    </submittedName>
</protein>
<proteinExistence type="predicted"/>
<evidence type="ECO:0000256" key="4">
    <source>
        <dbReference type="ARBA" id="ARBA00022691"/>
    </source>
</evidence>
<dbReference type="Pfam" id="PF04055">
    <property type="entry name" value="Radical_SAM"/>
    <property type="match status" value="1"/>
</dbReference>
<dbReference type="InterPro" id="IPR023404">
    <property type="entry name" value="rSAM_horseshoe"/>
</dbReference>
<evidence type="ECO:0000256" key="2">
    <source>
        <dbReference type="ARBA" id="ARBA00022603"/>
    </source>
</evidence>
<sequence length="451" mass="51414">MRITFVHPSIGRKPGTNYMRSWQMEPLPIALLAGVTPGDVETAFYDDRMEAIDYDRPTDLVAIPVETYTARRAYQIASEFRRRGVAVVMGGFHATLAPDEVACHAEAVVTGEAELTWPQVIDDARHGRLQKFYRSDAQPDMGLIRYDRRLFTGKRYLPVRLVETSRGCRFPCEFCAIQTFFERTARHRPIGDILADLDPSDRSARFHFFVDDNFAADMDFAGQLADAIAPLNLRWVTQMSINAAHDEAFLARLKKAGCVGVLIGFESLDAGVLRSMRKTFNTMKGGFSVALANLRRHGIRVYGTFVFGYGAYRPEMFLEAAEFAIEHRFYIAAFNHLTPFPGTPLYKRLETEGRLLHEAWWLDPAYRYNDLPFRPDGAAPDDIRRGCLDARRHFYSWPSIARRLVDPVNRADSMMLRAFLPINAMHRSELDKRDRFPLGDPAWQGQFLQAA</sequence>
<keyword evidence="7" id="KW-0411">Iron-sulfur</keyword>
<keyword evidence="6" id="KW-0408">Iron</keyword>
<dbReference type="GO" id="GO:0003824">
    <property type="term" value="F:catalytic activity"/>
    <property type="evidence" value="ECO:0007669"/>
    <property type="project" value="InterPro"/>
</dbReference>
<dbReference type="GO" id="GO:0051539">
    <property type="term" value="F:4 iron, 4 sulfur cluster binding"/>
    <property type="evidence" value="ECO:0007669"/>
    <property type="project" value="UniProtKB-KW"/>
</dbReference>
<keyword evidence="2" id="KW-0489">Methyltransferase</keyword>
<evidence type="ECO:0000256" key="7">
    <source>
        <dbReference type="ARBA" id="ARBA00023014"/>
    </source>
</evidence>
<evidence type="ECO:0000256" key="5">
    <source>
        <dbReference type="ARBA" id="ARBA00022723"/>
    </source>
</evidence>
<dbReference type="AlphaFoldDB" id="A0A2G1QSA1"/>
<feature type="domain" description="Radical SAM core" evidence="8">
    <location>
        <begin position="154"/>
        <end position="381"/>
    </location>
</feature>
<dbReference type="SFLD" id="SFLDG01082">
    <property type="entry name" value="B12-binding_domain_containing"/>
    <property type="match status" value="1"/>
</dbReference>
<dbReference type="PANTHER" id="PTHR43409:SF7">
    <property type="entry name" value="BLL1977 PROTEIN"/>
    <property type="match status" value="1"/>
</dbReference>
<organism evidence="9 10">
    <name type="scientific">Zhengella mangrovi</name>
    <dbReference type="NCBI Taxonomy" id="1982044"/>
    <lineage>
        <taxon>Bacteria</taxon>
        <taxon>Pseudomonadati</taxon>
        <taxon>Pseudomonadota</taxon>
        <taxon>Alphaproteobacteria</taxon>
        <taxon>Hyphomicrobiales</taxon>
        <taxon>Notoacmeibacteraceae</taxon>
        <taxon>Zhengella</taxon>
    </lineage>
</organism>
<dbReference type="SMART" id="SM00729">
    <property type="entry name" value="Elp3"/>
    <property type="match status" value="1"/>
</dbReference>
<evidence type="ECO:0000259" key="8">
    <source>
        <dbReference type="PROSITE" id="PS51918"/>
    </source>
</evidence>
<dbReference type="GO" id="GO:0046872">
    <property type="term" value="F:metal ion binding"/>
    <property type="evidence" value="ECO:0007669"/>
    <property type="project" value="UniProtKB-KW"/>
</dbReference>